<dbReference type="EMBL" id="BAABJZ010000099">
    <property type="protein sequence ID" value="GAA4898200.1"/>
    <property type="molecule type" value="Genomic_DNA"/>
</dbReference>
<dbReference type="Gene3D" id="1.20.120.1630">
    <property type="match status" value="1"/>
</dbReference>
<name>A0ABP9FHY3_9GAMM</name>
<reference evidence="8" key="1">
    <citation type="journal article" date="2019" name="Int. J. Syst. Evol. Microbiol.">
        <title>The Global Catalogue of Microorganisms (GCM) 10K type strain sequencing project: providing services to taxonomists for standard genome sequencing and annotation.</title>
        <authorList>
            <consortium name="The Broad Institute Genomics Platform"/>
            <consortium name="The Broad Institute Genome Sequencing Center for Infectious Disease"/>
            <person name="Wu L."/>
            <person name="Ma J."/>
        </authorList>
    </citation>
    <scope>NUCLEOTIDE SEQUENCE [LARGE SCALE GENOMIC DNA]</scope>
    <source>
        <strain evidence="8">JCM 18401</strain>
    </source>
</reference>
<gene>
    <name evidence="7" type="ORF">GCM10023333_34510</name>
</gene>
<evidence type="ECO:0000256" key="4">
    <source>
        <dbReference type="ARBA" id="ARBA00023136"/>
    </source>
</evidence>
<dbReference type="PROSITE" id="PS50244">
    <property type="entry name" value="S5A_REDUCTASE"/>
    <property type="match status" value="1"/>
</dbReference>
<dbReference type="PANTHER" id="PTHR10556">
    <property type="entry name" value="3-OXO-5-ALPHA-STEROID 4-DEHYDROGENASE"/>
    <property type="match status" value="1"/>
</dbReference>
<evidence type="ECO:0000256" key="2">
    <source>
        <dbReference type="ARBA" id="ARBA00022692"/>
    </source>
</evidence>
<evidence type="ECO:0000313" key="8">
    <source>
        <dbReference type="Proteomes" id="UP001499988"/>
    </source>
</evidence>
<dbReference type="InterPro" id="IPR016636">
    <property type="entry name" value="3-oxo-5-alpha-steroid_4-DH"/>
</dbReference>
<keyword evidence="2 5" id="KW-0812">Transmembrane</keyword>
<comment type="caution">
    <text evidence="7">The sequence shown here is derived from an EMBL/GenBank/DDBJ whole genome shotgun (WGS) entry which is preliminary data.</text>
</comment>
<feature type="transmembrane region" description="Helical" evidence="5">
    <location>
        <begin position="51"/>
        <end position="71"/>
    </location>
</feature>
<keyword evidence="4 5" id="KW-0472">Membrane</keyword>
<sequence>MTWYTGDQFYDTALIGGFVFAGLIMLASLFGQSAYGRFGGRAPGVSFPPRLGWMLMELPAPLVFAIVYLQGDNRGELVPMLLCGLWMFHYANRGFINPLLMRVFPGSKASFNISVVVFGWIATGLHGYFSAAFISQLSPQFTDAWLSDPRFIIGLGVYAIGFTLNVHSDAVVRNLRPKVPQPNAPRYTIPHGGGFRFVSSPSYLGEMLSWLGFAILTWSLAGVFILLVTMANLVPRALATHGWYKKKFEDYPSDRKALIPYVL</sequence>
<dbReference type="InterPro" id="IPR001104">
    <property type="entry name" value="3-oxo-5_a-steroid_4-DH_C"/>
</dbReference>
<evidence type="ECO:0000256" key="3">
    <source>
        <dbReference type="ARBA" id="ARBA00022989"/>
    </source>
</evidence>
<evidence type="ECO:0000256" key="1">
    <source>
        <dbReference type="ARBA" id="ARBA00004141"/>
    </source>
</evidence>
<evidence type="ECO:0000259" key="6">
    <source>
        <dbReference type="Pfam" id="PF02544"/>
    </source>
</evidence>
<feature type="transmembrane region" description="Helical" evidence="5">
    <location>
        <begin position="12"/>
        <end position="30"/>
    </location>
</feature>
<dbReference type="InterPro" id="IPR039357">
    <property type="entry name" value="SRD5A/TECR"/>
</dbReference>
<feature type="domain" description="3-oxo-5-alpha-steroid 4-dehydrogenase C-terminal" evidence="6">
    <location>
        <begin position="124"/>
        <end position="263"/>
    </location>
</feature>
<comment type="subcellular location">
    <subcellularLocation>
        <location evidence="1">Membrane</location>
        <topology evidence="1">Multi-pass membrane protein</topology>
    </subcellularLocation>
</comment>
<dbReference type="PANTHER" id="PTHR10556:SF43">
    <property type="entry name" value="STEROID 5-ALPHA-REDUCTASE DET2"/>
    <property type="match status" value="1"/>
</dbReference>
<dbReference type="PIRSF" id="PIRSF015596">
    <property type="entry name" value="5_alpha-SR2"/>
    <property type="match status" value="1"/>
</dbReference>
<keyword evidence="8" id="KW-1185">Reference proteome</keyword>
<evidence type="ECO:0000313" key="7">
    <source>
        <dbReference type="EMBL" id="GAA4898200.1"/>
    </source>
</evidence>
<accession>A0ABP9FHY3</accession>
<dbReference type="Pfam" id="PF02544">
    <property type="entry name" value="Steroid_dh"/>
    <property type="match status" value="1"/>
</dbReference>
<protein>
    <submittedName>
        <fullName evidence="7">3-oxo-5-alpha-steroid 4-dehydrogenase</fullName>
    </submittedName>
</protein>
<dbReference type="Proteomes" id="UP001499988">
    <property type="component" value="Unassembled WGS sequence"/>
</dbReference>
<proteinExistence type="predicted"/>
<evidence type="ECO:0000256" key="5">
    <source>
        <dbReference type="SAM" id="Phobius"/>
    </source>
</evidence>
<dbReference type="RefSeq" id="WP_345336708.1">
    <property type="nucleotide sequence ID" value="NZ_BAABJZ010000099.1"/>
</dbReference>
<feature type="transmembrane region" description="Helical" evidence="5">
    <location>
        <begin position="207"/>
        <end position="228"/>
    </location>
</feature>
<feature type="transmembrane region" description="Helical" evidence="5">
    <location>
        <begin position="109"/>
        <end position="129"/>
    </location>
</feature>
<keyword evidence="3 5" id="KW-1133">Transmembrane helix</keyword>
<organism evidence="7 8">
    <name type="scientific">Ferrimonas pelagia</name>
    <dbReference type="NCBI Taxonomy" id="1177826"/>
    <lineage>
        <taxon>Bacteria</taxon>
        <taxon>Pseudomonadati</taxon>
        <taxon>Pseudomonadota</taxon>
        <taxon>Gammaproteobacteria</taxon>
        <taxon>Alteromonadales</taxon>
        <taxon>Ferrimonadaceae</taxon>
        <taxon>Ferrimonas</taxon>
    </lineage>
</organism>